<dbReference type="InterPro" id="IPR036938">
    <property type="entry name" value="PAP2/HPO_sf"/>
</dbReference>
<feature type="transmembrane region" description="Helical" evidence="1">
    <location>
        <begin position="142"/>
        <end position="158"/>
    </location>
</feature>
<dbReference type="EMBL" id="RMBX01000004">
    <property type="protein sequence ID" value="RPD41669.1"/>
    <property type="molecule type" value="Genomic_DNA"/>
</dbReference>
<reference evidence="4" key="1">
    <citation type="submission" date="2018-11" db="EMBL/GenBank/DDBJ databases">
        <title>Chitinophaga lutea sp.nov., isolate from arsenic contaminated soil.</title>
        <authorList>
            <person name="Zong Y."/>
        </authorList>
    </citation>
    <scope>NUCLEOTIDE SEQUENCE [LARGE SCALE GENOMIC DNA]</scope>
    <source>
        <strain evidence="4">YLT18</strain>
    </source>
</reference>
<gene>
    <name evidence="3" type="ORF">EG028_09170</name>
</gene>
<name>A0A3N4MPS9_9BACT</name>
<proteinExistence type="predicted"/>
<dbReference type="Pfam" id="PF01569">
    <property type="entry name" value="PAP2"/>
    <property type="match status" value="1"/>
</dbReference>
<dbReference type="SMART" id="SM00014">
    <property type="entry name" value="acidPPc"/>
    <property type="match status" value="1"/>
</dbReference>
<feature type="transmembrane region" description="Helical" evidence="1">
    <location>
        <begin position="170"/>
        <end position="191"/>
    </location>
</feature>
<dbReference type="OrthoDB" id="9773582at2"/>
<dbReference type="Proteomes" id="UP000279089">
    <property type="component" value="Unassembled WGS sequence"/>
</dbReference>
<feature type="transmembrane region" description="Helical" evidence="1">
    <location>
        <begin position="79"/>
        <end position="97"/>
    </location>
</feature>
<dbReference type="Gene3D" id="1.20.144.10">
    <property type="entry name" value="Phosphatidic acid phosphatase type 2/haloperoxidase"/>
    <property type="match status" value="1"/>
</dbReference>
<protein>
    <submittedName>
        <fullName evidence="3">Phosphatase PAP2 family protein</fullName>
    </submittedName>
</protein>
<dbReference type="PANTHER" id="PTHR14969">
    <property type="entry name" value="SPHINGOSINE-1-PHOSPHATE PHOSPHOHYDROLASE"/>
    <property type="match status" value="1"/>
</dbReference>
<evidence type="ECO:0000259" key="2">
    <source>
        <dbReference type="SMART" id="SM00014"/>
    </source>
</evidence>
<keyword evidence="1" id="KW-0472">Membrane</keyword>
<feature type="domain" description="Phosphatidic acid phosphatase type 2/haloperoxidase" evidence="2">
    <location>
        <begin position="74"/>
        <end position="185"/>
    </location>
</feature>
<organism evidence="3 4">
    <name type="scientific">Chitinophaga barathri</name>
    <dbReference type="NCBI Taxonomy" id="1647451"/>
    <lineage>
        <taxon>Bacteria</taxon>
        <taxon>Pseudomonadati</taxon>
        <taxon>Bacteroidota</taxon>
        <taxon>Chitinophagia</taxon>
        <taxon>Chitinophagales</taxon>
        <taxon>Chitinophagaceae</taxon>
        <taxon>Chitinophaga</taxon>
    </lineage>
</organism>
<accession>A0A3N4MPS9</accession>
<dbReference type="SUPFAM" id="SSF48317">
    <property type="entry name" value="Acid phosphatase/Vanadium-dependent haloperoxidase"/>
    <property type="match status" value="1"/>
</dbReference>
<comment type="caution">
    <text evidence="3">The sequence shown here is derived from an EMBL/GenBank/DDBJ whole genome shotgun (WGS) entry which is preliminary data.</text>
</comment>
<keyword evidence="4" id="KW-1185">Reference proteome</keyword>
<evidence type="ECO:0000313" key="4">
    <source>
        <dbReference type="Proteomes" id="UP000279089"/>
    </source>
</evidence>
<keyword evidence="1" id="KW-0812">Transmembrane</keyword>
<evidence type="ECO:0000256" key="1">
    <source>
        <dbReference type="SAM" id="Phobius"/>
    </source>
</evidence>
<keyword evidence="1" id="KW-1133">Transmembrane helix</keyword>
<sequence>MLVLLFILSLLPLMHVGNTLAWDTDLLRYIHLSRNVSQDGFFRILTDSAALVTIGIPLVFLLAGLLLKKKSIWQQGLGFAAIFLTAMSLSTAFKYLLNKPRPFVTYDFIEKATSGNMPSFPSGHTTDVFVTALALSLVYRKWYVILPAFTWALLVAYSRLSLGVHYPSDVLAGIALGSFTAVIGCRVWAAAVK</sequence>
<dbReference type="InterPro" id="IPR000326">
    <property type="entry name" value="PAP2/HPO"/>
</dbReference>
<evidence type="ECO:0000313" key="3">
    <source>
        <dbReference type="EMBL" id="RPD41669.1"/>
    </source>
</evidence>
<dbReference type="PANTHER" id="PTHR14969:SF13">
    <property type="entry name" value="AT30094P"/>
    <property type="match status" value="1"/>
</dbReference>
<feature type="transmembrane region" description="Helical" evidence="1">
    <location>
        <begin position="45"/>
        <end position="67"/>
    </location>
</feature>
<dbReference type="AlphaFoldDB" id="A0A3N4MPS9"/>